<name>A0A3M4YVW4_9PSED</name>
<comment type="caution">
    <text evidence="1">The sequence shown here is derived from an EMBL/GenBank/DDBJ whole genome shotgun (WGS) entry which is preliminary data.</text>
</comment>
<gene>
    <name evidence="1" type="ORF">ALP78_05269</name>
</gene>
<accession>A0A3M4YVW4</accession>
<protein>
    <submittedName>
        <fullName evidence="1">Uncharacterized protein</fullName>
    </submittedName>
</protein>
<proteinExistence type="predicted"/>
<evidence type="ECO:0000313" key="2">
    <source>
        <dbReference type="Proteomes" id="UP000268004"/>
    </source>
</evidence>
<organism evidence="1 2">
    <name type="scientific">Pseudomonas coronafaciens pv. striafaciens</name>
    <dbReference type="NCBI Taxonomy" id="235276"/>
    <lineage>
        <taxon>Bacteria</taxon>
        <taxon>Pseudomonadati</taxon>
        <taxon>Pseudomonadota</taxon>
        <taxon>Gammaproteobacteria</taxon>
        <taxon>Pseudomonadales</taxon>
        <taxon>Pseudomonadaceae</taxon>
        <taxon>Pseudomonas</taxon>
        <taxon>Pseudomonas coronafaciens</taxon>
    </lineage>
</organism>
<reference evidence="1 2" key="1">
    <citation type="submission" date="2018-08" db="EMBL/GenBank/DDBJ databases">
        <title>Recombination of ecologically and evolutionarily significant loci maintains genetic cohesion in the Pseudomonas syringae species complex.</title>
        <authorList>
            <person name="Dillon M."/>
            <person name="Thakur S."/>
            <person name="Almeida R.N.D."/>
            <person name="Weir B.S."/>
            <person name="Guttman D.S."/>
        </authorList>
    </citation>
    <scope>NUCLEOTIDE SEQUENCE [LARGE SCALE GENOMIC DNA]</scope>
    <source>
        <strain evidence="1 2">ICMP 4996</strain>
    </source>
</reference>
<sequence length="70" mass="7769">MALSLIRGSPQPAIHGPVRLAWRPARLPPDQRQDSAVTYVAICVVCAIVIEKHVMASVSTSRFESTLWRQ</sequence>
<dbReference type="Proteomes" id="UP000268004">
    <property type="component" value="Unassembled WGS sequence"/>
</dbReference>
<evidence type="ECO:0000313" key="1">
    <source>
        <dbReference type="EMBL" id="RMR92804.1"/>
    </source>
</evidence>
<dbReference type="AlphaFoldDB" id="A0A3M4YVW4"/>
<dbReference type="EMBL" id="RBSD01000011">
    <property type="protein sequence ID" value="RMR92804.1"/>
    <property type="molecule type" value="Genomic_DNA"/>
</dbReference>